<name>A0A5M3WUS9_9ACTN</name>
<comment type="caution">
    <text evidence="1">The sequence shown here is derived from an EMBL/GenBank/DDBJ whole genome shotgun (WGS) entry which is preliminary data.</text>
</comment>
<evidence type="ECO:0000313" key="2">
    <source>
        <dbReference type="Proteomes" id="UP000331127"/>
    </source>
</evidence>
<dbReference type="EMBL" id="BLAE01000036">
    <property type="protein sequence ID" value="GES12450.1"/>
    <property type="molecule type" value="Genomic_DNA"/>
</dbReference>
<keyword evidence="2" id="KW-1185">Reference proteome</keyword>
<dbReference type="AlphaFoldDB" id="A0A5M3WUS9"/>
<protein>
    <submittedName>
        <fullName evidence="1">Uncharacterized protein</fullName>
    </submittedName>
</protein>
<proteinExistence type="predicted"/>
<sequence>MWGRTSKLMGAIARKIENTLPKIMWSVRRGSSAFHWIGAMRTDGSLSRPGVPQCFRKEQGEAWQCWRVRRGLVELARVTPTSMRIGRMASLGIA</sequence>
<reference evidence="1 2" key="1">
    <citation type="submission" date="2019-10" db="EMBL/GenBank/DDBJ databases">
        <title>Whole genome shotgun sequence of Acrocarpospora macrocephala NBRC 16266.</title>
        <authorList>
            <person name="Ichikawa N."/>
            <person name="Kimura A."/>
            <person name="Kitahashi Y."/>
            <person name="Komaki H."/>
            <person name="Oguchi A."/>
        </authorList>
    </citation>
    <scope>NUCLEOTIDE SEQUENCE [LARGE SCALE GENOMIC DNA]</scope>
    <source>
        <strain evidence="1 2">NBRC 16266</strain>
    </source>
</reference>
<organism evidence="1 2">
    <name type="scientific">Acrocarpospora macrocephala</name>
    <dbReference type="NCBI Taxonomy" id="150177"/>
    <lineage>
        <taxon>Bacteria</taxon>
        <taxon>Bacillati</taxon>
        <taxon>Actinomycetota</taxon>
        <taxon>Actinomycetes</taxon>
        <taxon>Streptosporangiales</taxon>
        <taxon>Streptosporangiaceae</taxon>
        <taxon>Acrocarpospora</taxon>
    </lineage>
</organism>
<accession>A0A5M3WUS9</accession>
<dbReference type="Proteomes" id="UP000331127">
    <property type="component" value="Unassembled WGS sequence"/>
</dbReference>
<gene>
    <name evidence="1" type="ORF">Amac_060470</name>
</gene>
<evidence type="ECO:0000313" key="1">
    <source>
        <dbReference type="EMBL" id="GES12450.1"/>
    </source>
</evidence>